<proteinExistence type="predicted"/>
<protein>
    <submittedName>
        <fullName evidence="1">Uncharacterized protein</fullName>
    </submittedName>
</protein>
<dbReference type="AlphaFoldDB" id="A0A101LUF6"/>
<keyword evidence="1" id="KW-0496">Mitochondrion</keyword>
<comment type="caution">
    <text evidence="1">The sequence shown here is derived from an EMBL/GenBank/DDBJ whole genome shotgun (WGS) entry which is preliminary data.</text>
</comment>
<dbReference type="EMBL" id="LKAM01000017">
    <property type="protein sequence ID" value="KUM45557.1"/>
    <property type="molecule type" value="Genomic_DNA"/>
</dbReference>
<reference evidence="1" key="1">
    <citation type="journal article" date="2015" name="Genome Biol. Evol.">
        <title>Organellar Genomes of White Spruce (Picea glauca): Assembly and Annotation.</title>
        <authorList>
            <person name="Jackman S.D."/>
            <person name="Warren R.L."/>
            <person name="Gibb E.A."/>
            <person name="Vandervalk B.P."/>
            <person name="Mohamadi H."/>
            <person name="Chu J."/>
            <person name="Raymond A."/>
            <person name="Pleasance S."/>
            <person name="Coope R."/>
            <person name="Wildung M.R."/>
            <person name="Ritland C.E."/>
            <person name="Bousquet J."/>
            <person name="Jones S.J."/>
            <person name="Bohlmann J."/>
            <person name="Birol I."/>
        </authorList>
    </citation>
    <scope>NUCLEOTIDE SEQUENCE [LARGE SCALE GENOMIC DNA]</scope>
    <source>
        <tissue evidence="1">Flushing bud</tissue>
    </source>
</reference>
<gene>
    <name evidence="1" type="ORF">ABT39_MTgene2392</name>
</gene>
<sequence>MNVVSLYRSTLLLPIRAYDLAQSKLLPLNDALLVNKLRHLNRTPSQDKLLLLNLLTPNLPPNPRLHQKTSRNSPHRRHGVMCLLIPLILLLIL</sequence>
<geneLocation type="mitochondrion" evidence="1"/>
<evidence type="ECO:0000313" key="1">
    <source>
        <dbReference type="EMBL" id="KUM45557.1"/>
    </source>
</evidence>
<accession>A0A101LUF6</accession>
<organism evidence="1">
    <name type="scientific">Picea glauca</name>
    <name type="common">White spruce</name>
    <name type="synonym">Pinus glauca</name>
    <dbReference type="NCBI Taxonomy" id="3330"/>
    <lineage>
        <taxon>Eukaryota</taxon>
        <taxon>Viridiplantae</taxon>
        <taxon>Streptophyta</taxon>
        <taxon>Embryophyta</taxon>
        <taxon>Tracheophyta</taxon>
        <taxon>Spermatophyta</taxon>
        <taxon>Pinopsida</taxon>
        <taxon>Pinidae</taxon>
        <taxon>Conifers I</taxon>
        <taxon>Pinales</taxon>
        <taxon>Pinaceae</taxon>
        <taxon>Picea</taxon>
    </lineage>
</organism>
<name>A0A101LUF6_PICGL</name>